<protein>
    <submittedName>
        <fullName evidence="5">Uncharacterized protein</fullName>
    </submittedName>
</protein>
<evidence type="ECO:0000256" key="2">
    <source>
        <dbReference type="ARBA" id="ARBA00006634"/>
    </source>
</evidence>
<evidence type="ECO:0000256" key="1">
    <source>
        <dbReference type="ARBA" id="ARBA00004123"/>
    </source>
</evidence>
<evidence type="ECO:0000313" key="5">
    <source>
        <dbReference type="EMBL" id="JAH97215.1"/>
    </source>
</evidence>
<keyword evidence="3" id="KW-0539">Nucleus</keyword>
<dbReference type="Pfam" id="PF15772">
    <property type="entry name" value="UPF0688"/>
    <property type="match status" value="1"/>
</dbReference>
<evidence type="ECO:0000256" key="4">
    <source>
        <dbReference type="SAM" id="MobiDB-lite"/>
    </source>
</evidence>
<sequence length="221" mass="25157">MRRKQAQGKQRCSARPKRKCTAPLKTKSSNKGSLKMVDPHCVAKGQKVEGAKTERTTHDEKHAHHCSNSRLLIRGDGDVPLLERGLCPENTCRDPVELEDEDLWEVERRGLEEEESEMKMQIQVDNSIFLDDDSNQVLPVGQFFGNIELVQDYPPRAPASTPMSRREYRRLHYIAKDDSDDDIYEDDHPETPQQRDSFSSTADSGNHVRNGSRGLATQKEV</sequence>
<accession>A0A0E9X5Q4</accession>
<feature type="region of interest" description="Disordered" evidence="4">
    <location>
        <begin position="1"/>
        <end position="39"/>
    </location>
</feature>
<reference evidence="5" key="1">
    <citation type="submission" date="2014-11" db="EMBL/GenBank/DDBJ databases">
        <authorList>
            <person name="Amaro Gonzalez C."/>
        </authorList>
    </citation>
    <scope>NUCLEOTIDE SEQUENCE</scope>
</reference>
<dbReference type="PANTHER" id="PTHR28491:SF1">
    <property type="entry name" value="UPF0688 PROTEIN C1ORF174"/>
    <property type="match status" value="1"/>
</dbReference>
<feature type="compositionally biased region" description="Polar residues" evidence="4">
    <location>
        <begin position="191"/>
        <end position="209"/>
    </location>
</feature>
<feature type="compositionally biased region" description="Acidic residues" evidence="4">
    <location>
        <begin position="178"/>
        <end position="188"/>
    </location>
</feature>
<feature type="region of interest" description="Disordered" evidence="4">
    <location>
        <begin position="176"/>
        <end position="221"/>
    </location>
</feature>
<comment type="subcellular location">
    <subcellularLocation>
        <location evidence="1">Nucleus</location>
    </subcellularLocation>
</comment>
<evidence type="ECO:0000256" key="3">
    <source>
        <dbReference type="ARBA" id="ARBA00023242"/>
    </source>
</evidence>
<organism evidence="5">
    <name type="scientific">Anguilla anguilla</name>
    <name type="common">European freshwater eel</name>
    <name type="synonym">Muraena anguilla</name>
    <dbReference type="NCBI Taxonomy" id="7936"/>
    <lineage>
        <taxon>Eukaryota</taxon>
        <taxon>Metazoa</taxon>
        <taxon>Chordata</taxon>
        <taxon>Craniata</taxon>
        <taxon>Vertebrata</taxon>
        <taxon>Euteleostomi</taxon>
        <taxon>Actinopterygii</taxon>
        <taxon>Neopterygii</taxon>
        <taxon>Teleostei</taxon>
        <taxon>Anguilliformes</taxon>
        <taxon>Anguillidae</taxon>
        <taxon>Anguilla</taxon>
    </lineage>
</organism>
<proteinExistence type="inferred from homology"/>
<dbReference type="PANTHER" id="PTHR28491">
    <property type="entry name" value="UPF0688 PROTEIN C1ORF174"/>
    <property type="match status" value="1"/>
</dbReference>
<dbReference type="AlphaFoldDB" id="A0A0E9X5Q4"/>
<comment type="similarity">
    <text evidence="2">Belongs to the UPF0688 family.</text>
</comment>
<feature type="compositionally biased region" description="Basic residues" evidence="4">
    <location>
        <begin position="1"/>
        <end position="20"/>
    </location>
</feature>
<reference evidence="5" key="2">
    <citation type="journal article" date="2015" name="Fish Shellfish Immunol.">
        <title>Early steps in the European eel (Anguilla anguilla)-Vibrio vulnificus interaction in the gills: Role of the RtxA13 toxin.</title>
        <authorList>
            <person name="Callol A."/>
            <person name="Pajuelo D."/>
            <person name="Ebbesson L."/>
            <person name="Teles M."/>
            <person name="MacKenzie S."/>
            <person name="Amaro C."/>
        </authorList>
    </citation>
    <scope>NUCLEOTIDE SEQUENCE</scope>
</reference>
<dbReference type="GO" id="GO:0005634">
    <property type="term" value="C:nucleus"/>
    <property type="evidence" value="ECO:0007669"/>
    <property type="project" value="UniProtKB-SubCell"/>
</dbReference>
<dbReference type="InterPro" id="IPR031530">
    <property type="entry name" value="UPF0688"/>
</dbReference>
<name>A0A0E9X5Q4_ANGAN</name>
<dbReference type="EMBL" id="GBXM01011362">
    <property type="protein sequence ID" value="JAH97215.1"/>
    <property type="molecule type" value="Transcribed_RNA"/>
</dbReference>